<reference evidence="9" key="1">
    <citation type="submission" date="2017-02" db="EMBL/GenBank/DDBJ databases">
        <authorList>
            <person name="Varghese N."/>
            <person name="Submissions S."/>
        </authorList>
    </citation>
    <scope>NUCLEOTIDE SEQUENCE [LARGE SCALE GENOMIC DNA]</scope>
    <source>
        <strain evidence="9">ATCC 700200</strain>
    </source>
</reference>
<dbReference type="NCBIfam" id="TIGR01930">
    <property type="entry name" value="AcCoA-C-Actrans"/>
    <property type="match status" value="1"/>
</dbReference>
<accession>A0A1T4YNL8</accession>
<dbReference type="InterPro" id="IPR020610">
    <property type="entry name" value="Thiolase_AS"/>
</dbReference>
<dbReference type="PANTHER" id="PTHR18919">
    <property type="entry name" value="ACETYL-COA C-ACYLTRANSFERASE"/>
    <property type="match status" value="1"/>
</dbReference>
<dbReference type="PIRSF" id="PIRSF000429">
    <property type="entry name" value="Ac-CoA_Ac_transf"/>
    <property type="match status" value="1"/>
</dbReference>
<evidence type="ECO:0000313" key="8">
    <source>
        <dbReference type="EMBL" id="SKB03434.1"/>
    </source>
</evidence>
<protein>
    <submittedName>
        <fullName evidence="8">Acetyl-CoA C-acetyltransferase</fullName>
    </submittedName>
</protein>
<evidence type="ECO:0000256" key="2">
    <source>
        <dbReference type="ARBA" id="ARBA00022679"/>
    </source>
</evidence>
<dbReference type="RefSeq" id="WP_078814974.1">
    <property type="nucleotide sequence ID" value="NZ_FUYE01000015.1"/>
</dbReference>
<evidence type="ECO:0000313" key="9">
    <source>
        <dbReference type="Proteomes" id="UP000190774"/>
    </source>
</evidence>
<comment type="similarity">
    <text evidence="1 5">Belongs to the thiolase-like superfamily. Thiolase family.</text>
</comment>
<keyword evidence="2 5" id="KW-0808">Transferase</keyword>
<sequence>MKPLYIISAIRTPFTRAGSSLAGLDAVDLGRASITALLAKTGLEPHTVDETIFGCVGQPAQAQNIARVISLRAGLPESKPAMTVHRNCASGLEALTTAHAKMSAGQGDIFIVGGTESMSNMPLYFSRSAAEKFGLLGKAKSFGQKIGAMTTFRPSDFAPVIGLKLGLTDPVVDMNMGETAELLAREFKISREMQDAFALRSHQRALSAASALRGEVSPLYVMGCSVQPVLEDNGVRSDTTLDKLARLKPMFDRHQGTVTAGNSSQITDGAVALLVASEEAVSRHGWQPLGRLVDYAYTGCDPRRMGLGPVRAIDAVLHRSHLHLPDMDLVEINEAFAAQVLAVLQSLKDPACARRAGLEAPLGEIPEERLNPRGGAIALGHPVGATGARLVLTALDQLRENQGRRALVSLCIGGGQGGAAILERV</sequence>
<dbReference type="EMBL" id="FUYE01000015">
    <property type="protein sequence ID" value="SKB03434.1"/>
    <property type="molecule type" value="Genomic_DNA"/>
</dbReference>
<dbReference type="STRING" id="48467.SAMN02745166_03806"/>
<dbReference type="InterPro" id="IPR020616">
    <property type="entry name" value="Thiolase_N"/>
</dbReference>
<feature type="domain" description="Thiolase N-terminal" evidence="6">
    <location>
        <begin position="5"/>
        <end position="279"/>
    </location>
</feature>
<dbReference type="Proteomes" id="UP000190774">
    <property type="component" value="Unassembled WGS sequence"/>
</dbReference>
<dbReference type="PANTHER" id="PTHR18919:SF151">
    <property type="entry name" value="BLR2427 PROTEIN"/>
    <property type="match status" value="1"/>
</dbReference>
<evidence type="ECO:0000256" key="1">
    <source>
        <dbReference type="ARBA" id="ARBA00010982"/>
    </source>
</evidence>
<feature type="active site" description="Proton acceptor" evidence="4">
    <location>
        <position position="381"/>
    </location>
</feature>
<dbReference type="InterPro" id="IPR016039">
    <property type="entry name" value="Thiolase-like"/>
</dbReference>
<dbReference type="AlphaFoldDB" id="A0A1T4YNL8"/>
<proteinExistence type="inferred from homology"/>
<evidence type="ECO:0000259" key="7">
    <source>
        <dbReference type="Pfam" id="PF02803"/>
    </source>
</evidence>
<dbReference type="InterPro" id="IPR020613">
    <property type="entry name" value="Thiolase_CS"/>
</dbReference>
<dbReference type="OrthoDB" id="2774224at2"/>
<dbReference type="GO" id="GO:0003988">
    <property type="term" value="F:acetyl-CoA C-acyltransferase activity"/>
    <property type="evidence" value="ECO:0007669"/>
    <property type="project" value="UniProtKB-ARBA"/>
</dbReference>
<keyword evidence="3 5" id="KW-0012">Acyltransferase</keyword>
<feature type="domain" description="Thiolase C-terminal" evidence="7">
    <location>
        <begin position="287"/>
        <end position="424"/>
    </location>
</feature>
<dbReference type="InterPro" id="IPR002155">
    <property type="entry name" value="Thiolase"/>
</dbReference>
<dbReference type="PROSITE" id="PS00099">
    <property type="entry name" value="THIOLASE_3"/>
    <property type="match status" value="1"/>
</dbReference>
<dbReference type="Pfam" id="PF00108">
    <property type="entry name" value="Thiolase_N"/>
    <property type="match status" value="1"/>
</dbReference>
<dbReference type="SUPFAM" id="SSF53901">
    <property type="entry name" value="Thiolase-like"/>
    <property type="match status" value="2"/>
</dbReference>
<evidence type="ECO:0000256" key="3">
    <source>
        <dbReference type="ARBA" id="ARBA00023315"/>
    </source>
</evidence>
<dbReference type="Pfam" id="PF02803">
    <property type="entry name" value="Thiolase_C"/>
    <property type="match status" value="1"/>
</dbReference>
<keyword evidence="9" id="KW-1185">Reference proteome</keyword>
<organism evidence="8 9">
    <name type="scientific">Prosthecobacter debontii</name>
    <dbReference type="NCBI Taxonomy" id="48467"/>
    <lineage>
        <taxon>Bacteria</taxon>
        <taxon>Pseudomonadati</taxon>
        <taxon>Verrucomicrobiota</taxon>
        <taxon>Verrucomicrobiia</taxon>
        <taxon>Verrucomicrobiales</taxon>
        <taxon>Verrucomicrobiaceae</taxon>
        <taxon>Prosthecobacter</taxon>
    </lineage>
</organism>
<feature type="active site" description="Proton acceptor" evidence="4">
    <location>
        <position position="411"/>
    </location>
</feature>
<evidence type="ECO:0000259" key="6">
    <source>
        <dbReference type="Pfam" id="PF00108"/>
    </source>
</evidence>
<gene>
    <name evidence="8" type="ORF">SAMN02745166_03806</name>
</gene>
<feature type="active site" description="Acyl-thioester intermediate" evidence="4">
    <location>
        <position position="88"/>
    </location>
</feature>
<dbReference type="InterPro" id="IPR020617">
    <property type="entry name" value="Thiolase_C"/>
</dbReference>
<evidence type="ECO:0000256" key="4">
    <source>
        <dbReference type="PIRSR" id="PIRSR000429-1"/>
    </source>
</evidence>
<name>A0A1T4YNL8_9BACT</name>
<dbReference type="CDD" id="cd00751">
    <property type="entry name" value="thiolase"/>
    <property type="match status" value="1"/>
</dbReference>
<evidence type="ECO:0000256" key="5">
    <source>
        <dbReference type="RuleBase" id="RU003557"/>
    </source>
</evidence>
<dbReference type="PROSITE" id="PS00737">
    <property type="entry name" value="THIOLASE_2"/>
    <property type="match status" value="1"/>
</dbReference>
<dbReference type="Gene3D" id="3.40.47.10">
    <property type="match status" value="1"/>
</dbReference>